<evidence type="ECO:0000256" key="11">
    <source>
        <dbReference type="ARBA" id="ARBA00022989"/>
    </source>
</evidence>
<keyword evidence="13" id="KW-0325">Glycoprotein</keyword>
<dbReference type="EMBL" id="MZ328284">
    <property type="protein sequence ID" value="UBB42344.1"/>
    <property type="molecule type" value="Viral_cRNA"/>
</dbReference>
<dbReference type="InterPro" id="IPR036278">
    <property type="entry name" value="Sialidase_sf"/>
</dbReference>
<keyword evidence="4" id="KW-0945">Host-virus interaction</keyword>
<evidence type="ECO:0000256" key="3">
    <source>
        <dbReference type="ARBA" id="ARBA00022546"/>
    </source>
</evidence>
<dbReference type="GO" id="GO:0046789">
    <property type="term" value="F:host cell surface receptor binding"/>
    <property type="evidence" value="ECO:0007669"/>
    <property type="project" value="InterPro"/>
</dbReference>
<keyword evidence="11 16" id="KW-1133">Transmembrane helix</keyword>
<evidence type="ECO:0000256" key="10">
    <source>
        <dbReference type="ARBA" id="ARBA00022968"/>
    </source>
</evidence>
<accession>A0AAE9BU74</accession>
<dbReference type="Gene3D" id="2.120.10.10">
    <property type="match status" value="1"/>
</dbReference>
<evidence type="ECO:0000256" key="9">
    <source>
        <dbReference type="ARBA" id="ARBA00022879"/>
    </source>
</evidence>
<evidence type="ECO:0000256" key="6">
    <source>
        <dbReference type="ARBA" id="ARBA00022804"/>
    </source>
</evidence>
<dbReference type="GO" id="GO:0019062">
    <property type="term" value="P:virion attachment to host cell"/>
    <property type="evidence" value="ECO:0007669"/>
    <property type="project" value="UniProtKB-KW"/>
</dbReference>
<comment type="subcellular location">
    <subcellularLocation>
        <location evidence="2">Host membrane</location>
        <topology evidence="2">Single-pass type II membrane protein</topology>
    </subcellularLocation>
    <subcellularLocation>
        <location evidence="1">Virion membrane</location>
        <topology evidence="1">Single-pass type II membrane protein</topology>
    </subcellularLocation>
</comment>
<dbReference type="GO" id="GO:0033644">
    <property type="term" value="C:host cell membrane"/>
    <property type="evidence" value="ECO:0007669"/>
    <property type="project" value="UniProtKB-SubCell"/>
</dbReference>
<evidence type="ECO:0000256" key="2">
    <source>
        <dbReference type="ARBA" id="ARBA00004597"/>
    </source>
</evidence>
<dbReference type="GO" id="GO:0019031">
    <property type="term" value="C:viral envelope"/>
    <property type="evidence" value="ECO:0007669"/>
    <property type="project" value="UniProtKB-KW"/>
</dbReference>
<evidence type="ECO:0000256" key="5">
    <source>
        <dbReference type="ARBA" id="ARBA00022692"/>
    </source>
</evidence>
<keyword evidence="5 16" id="KW-0812">Transmembrane</keyword>
<evidence type="ECO:0000256" key="16">
    <source>
        <dbReference type="SAM" id="Phobius"/>
    </source>
</evidence>
<proteinExistence type="inferred from homology"/>
<evidence type="ECO:0000313" key="17">
    <source>
        <dbReference type="EMBL" id="UBB42344.1"/>
    </source>
</evidence>
<feature type="transmembrane region" description="Helical" evidence="16">
    <location>
        <begin position="40"/>
        <end position="60"/>
    </location>
</feature>
<dbReference type="GO" id="GO:0055036">
    <property type="term" value="C:virion membrane"/>
    <property type="evidence" value="ECO:0007669"/>
    <property type="project" value="UniProtKB-SubCell"/>
</dbReference>
<name>A0AAE9BU74_9MONO</name>
<keyword evidence="6" id="KW-1161">Viral attachment to host cell</keyword>
<evidence type="ECO:0000256" key="7">
    <source>
        <dbReference type="ARBA" id="ARBA00022844"/>
    </source>
</evidence>
<evidence type="ECO:0000256" key="15">
    <source>
        <dbReference type="RuleBase" id="RU004216"/>
    </source>
</evidence>
<organism evidence="17 18">
    <name type="scientific">Longquan Berylmys bowersi morbillivirus 1</name>
    <dbReference type="NCBI Taxonomy" id="2877504"/>
    <lineage>
        <taxon>Viruses</taxon>
        <taxon>Riboviria</taxon>
        <taxon>Orthornavirae</taxon>
        <taxon>Negarnaviricota</taxon>
        <taxon>Haploviricotina</taxon>
        <taxon>Monjiviricetes</taxon>
        <taxon>Mononegavirales</taxon>
        <taxon>Paramyxoviridae</taxon>
        <taxon>Orthoparamyxovirinae</taxon>
        <taxon>Paramorbillivirus</taxon>
        <taxon>Paramorbillivirus berylmysis</taxon>
    </lineage>
</organism>
<evidence type="ECO:0000256" key="13">
    <source>
        <dbReference type="ARBA" id="ARBA00023180"/>
    </source>
</evidence>
<dbReference type="GO" id="GO:0046718">
    <property type="term" value="P:symbiont entry into host cell"/>
    <property type="evidence" value="ECO:0007669"/>
    <property type="project" value="UniProtKB-KW"/>
</dbReference>
<keyword evidence="8" id="KW-1043">Host membrane</keyword>
<sequence>MSVPTISENYYKYQNDLNLDRFPSFRDRSKLIFQKFKKGIYLLGAILICVNLTLSLYQIASLKEYRGTAKSAQNNLLDQMNSLVRDFKEGMLPELKAITNSVSLSIPTLISETRLVILNAIKNLKISSPIAIYEPAPAYTVAQYQAQNQIEYVGPFKDQWEHTDPLMHSPIWTQGYRICSRYYPRSQSSMMFLSGMVGTSDSTTNPFCEKDPLLGVYMDHYALAFSIMDPSCTRSEGHYFEVGSVQSDRYNRPLMVRTKSALLYRESQRLGCSLILHQSGAYYFCMQLHNLTVEKPTGSIYINLVNMDYDKPTETHLLTIPRSYNNHTILDIALGEGLGTNDGVYLYLLISVTLNNGPTSSYHCYHPWNACPSTSDEECIHAASSMSNYTGRVYQAILRIKPSEGTTYETDIFLFDTLDYPYPRTGDLFFDPIYRRHWAVTDNGGWLGAAQLIQFNLSHPLISKAKFIYGFQPRISSLCGQTNGCQKTCFYEPKFIPAVLSPLGPSYTAIGVRNPETPGHPFVKSWFKGNFQEKIPMFRPSWNIMRGQTRCTMWKFSPWCFSISEVEIPTRELPGTLMAYQVYNPVSTCSTYTSENETNWYS</sequence>
<evidence type="ECO:0000313" key="18">
    <source>
        <dbReference type="Proteomes" id="UP001261815"/>
    </source>
</evidence>
<evidence type="ECO:0000256" key="1">
    <source>
        <dbReference type="ARBA" id="ARBA00004208"/>
    </source>
</evidence>
<keyword evidence="3 15" id="KW-0348">Hemagglutinin</keyword>
<dbReference type="InterPro" id="IPR000665">
    <property type="entry name" value="Hemagglutn/HN"/>
</dbReference>
<evidence type="ECO:0000256" key="12">
    <source>
        <dbReference type="ARBA" id="ARBA00023136"/>
    </source>
</evidence>
<evidence type="ECO:0000256" key="14">
    <source>
        <dbReference type="ARBA" id="ARBA00023296"/>
    </source>
</evidence>
<evidence type="ECO:0000256" key="4">
    <source>
        <dbReference type="ARBA" id="ARBA00022581"/>
    </source>
</evidence>
<comment type="similarity">
    <text evidence="15">Belongs to the paramyxoviruses hemagglutinin-neuraminidase family.</text>
</comment>
<keyword evidence="10" id="KW-0735">Signal-anchor</keyword>
<dbReference type="Pfam" id="PF00423">
    <property type="entry name" value="HN"/>
    <property type="match status" value="1"/>
</dbReference>
<keyword evidence="7" id="KW-0946">Virion</keyword>
<reference evidence="17" key="1">
    <citation type="submission" date="2021-05" db="EMBL/GenBank/DDBJ databases">
        <title>Comparation of mammalian active virome structures and with host-virus interactions in sympatric communities.</title>
        <authorList>
            <person name="Tan Z."/>
            <person name="Nie F.-Y."/>
            <person name="Zhang Y.-Z."/>
        </authorList>
    </citation>
    <scope>NUCLEOTIDE SEQUENCE</scope>
    <source>
        <strain evidence="17">LQS_qingmao</strain>
    </source>
</reference>
<evidence type="ECO:0000256" key="8">
    <source>
        <dbReference type="ARBA" id="ARBA00022870"/>
    </source>
</evidence>
<keyword evidence="18" id="KW-1185">Reference proteome</keyword>
<keyword evidence="14" id="KW-1160">Virus entry into host cell</keyword>
<dbReference type="SUPFAM" id="SSF50939">
    <property type="entry name" value="Sialidases"/>
    <property type="match status" value="1"/>
</dbReference>
<keyword evidence="12 16" id="KW-0472">Membrane</keyword>
<keyword evidence="9 15" id="KW-0261">Viral envelope protein</keyword>
<protein>
    <submittedName>
        <fullName evidence="17">Attachment glycoprotein</fullName>
    </submittedName>
</protein>
<dbReference type="Proteomes" id="UP001261815">
    <property type="component" value="Segment"/>
</dbReference>